<evidence type="ECO:0000313" key="2">
    <source>
        <dbReference type="Proteomes" id="UP000004793"/>
    </source>
</evidence>
<dbReference type="AlphaFoldDB" id="A0A7U6GD53"/>
<gene>
    <name evidence="1" type="ordered locus">CSE_01070</name>
</gene>
<organism evidence="1 2">
    <name type="scientific">Caldisericum exile (strain DSM 21853 / NBRC 104410 / AZM16c01)</name>
    <dbReference type="NCBI Taxonomy" id="511051"/>
    <lineage>
        <taxon>Bacteria</taxon>
        <taxon>Pseudomonadati</taxon>
        <taxon>Caldisericota/Cryosericota group</taxon>
        <taxon>Caldisericota</taxon>
        <taxon>Caldisericia</taxon>
        <taxon>Caldisericales</taxon>
        <taxon>Caldisericaceae</taxon>
        <taxon>Caldisericum</taxon>
    </lineage>
</organism>
<reference evidence="1 2" key="1">
    <citation type="submission" date="2011-01" db="EMBL/GenBank/DDBJ databases">
        <title>Whole genome sequence of Caldisericum exile AZM16c01.</title>
        <authorList>
            <person name="Narita-Yamada S."/>
            <person name="Kawakoshi A."/>
            <person name="Nakamura S."/>
            <person name="Sasagawa M."/>
            <person name="Fukada J."/>
            <person name="Sekine M."/>
            <person name="Kato Y."/>
            <person name="Fukai R."/>
            <person name="Sasaki K."/>
            <person name="Hanamaki A."/>
            <person name="Narita H."/>
            <person name="Konno Y."/>
            <person name="Mori K."/>
            <person name="Yamazaki S."/>
            <person name="Suzuki K."/>
            <person name="Fujita N."/>
        </authorList>
    </citation>
    <scope>NUCLEOTIDE SEQUENCE [LARGE SCALE GENOMIC DNA]</scope>
    <source>
        <strain evidence="2">DSM 21853 / NBRC 104410 / AZM16c01</strain>
    </source>
</reference>
<dbReference type="RefSeq" id="WP_014452640.1">
    <property type="nucleotide sequence ID" value="NC_017096.1"/>
</dbReference>
<dbReference type="KEGG" id="cex:CSE_01070"/>
<evidence type="ECO:0000313" key="1">
    <source>
        <dbReference type="EMBL" id="BAL80233.1"/>
    </source>
</evidence>
<dbReference type="Proteomes" id="UP000004793">
    <property type="component" value="Chromosome"/>
</dbReference>
<accession>A0A7U6GD53</accession>
<protein>
    <submittedName>
        <fullName evidence="1">Uncharacterized protein</fullName>
    </submittedName>
</protein>
<name>A0A7U6GD53_CALEA</name>
<dbReference type="EMBL" id="AP012051">
    <property type="protein sequence ID" value="BAL80233.1"/>
    <property type="molecule type" value="Genomic_DNA"/>
</dbReference>
<sequence>MGTDKFADPTIKLENSFIVKSDQENHFYENCGIYILIEPEESFMLVGCGCSTRSQRADQVAI</sequence>
<keyword evidence="2" id="KW-1185">Reference proteome</keyword>
<proteinExistence type="predicted"/>